<reference evidence="10 11" key="1">
    <citation type="submission" date="2016-10" db="EMBL/GenBank/DDBJ databases">
        <authorList>
            <person name="de Groot N.N."/>
        </authorList>
    </citation>
    <scope>NUCLEOTIDE SEQUENCE [LARGE SCALE GENOMIC DNA]</scope>
    <source>
        <strain evidence="10 11">DSM 2784</strain>
    </source>
</reference>
<dbReference type="Proteomes" id="UP000199208">
    <property type="component" value="Unassembled WGS sequence"/>
</dbReference>
<evidence type="ECO:0000256" key="1">
    <source>
        <dbReference type="ARBA" id="ARBA00004651"/>
    </source>
</evidence>
<evidence type="ECO:0000256" key="3">
    <source>
        <dbReference type="ARBA" id="ARBA00022448"/>
    </source>
</evidence>
<evidence type="ECO:0000256" key="2">
    <source>
        <dbReference type="ARBA" id="ARBA00007935"/>
    </source>
</evidence>
<protein>
    <submittedName>
        <fullName evidence="10">Iron complex transport system permease protein</fullName>
    </submittedName>
</protein>
<dbReference type="PANTHER" id="PTHR30472:SF25">
    <property type="entry name" value="ABC TRANSPORTER PERMEASE PROTEIN MJ0876-RELATED"/>
    <property type="match status" value="1"/>
</dbReference>
<evidence type="ECO:0000256" key="4">
    <source>
        <dbReference type="ARBA" id="ARBA00022475"/>
    </source>
</evidence>
<comment type="similarity">
    <text evidence="2">Belongs to the binding-protein-dependent transport system permease family. FecCD subfamily.</text>
</comment>
<keyword evidence="11" id="KW-1185">Reference proteome</keyword>
<comment type="subcellular location">
    <subcellularLocation>
        <location evidence="1">Cell membrane</location>
        <topology evidence="1">Multi-pass membrane protein</topology>
    </subcellularLocation>
</comment>
<evidence type="ECO:0000256" key="6">
    <source>
        <dbReference type="ARBA" id="ARBA00022989"/>
    </source>
</evidence>
<feature type="transmembrane region" description="Helical" evidence="8">
    <location>
        <begin position="128"/>
        <end position="150"/>
    </location>
</feature>
<keyword evidence="5 8" id="KW-0812">Transmembrane</keyword>
<dbReference type="GO" id="GO:0005886">
    <property type="term" value="C:plasma membrane"/>
    <property type="evidence" value="ECO:0007669"/>
    <property type="project" value="UniProtKB-SubCell"/>
</dbReference>
<feature type="transmembrane region" description="Helical" evidence="8">
    <location>
        <begin position="206"/>
        <end position="224"/>
    </location>
</feature>
<organism evidence="10 11">
    <name type="scientific">Acidaminobacter hydrogenoformans DSM 2784</name>
    <dbReference type="NCBI Taxonomy" id="1120920"/>
    <lineage>
        <taxon>Bacteria</taxon>
        <taxon>Bacillati</taxon>
        <taxon>Bacillota</taxon>
        <taxon>Clostridia</taxon>
        <taxon>Peptostreptococcales</taxon>
        <taxon>Acidaminobacteraceae</taxon>
        <taxon>Acidaminobacter</taxon>
    </lineage>
</organism>
<keyword evidence="9" id="KW-0732">Signal</keyword>
<evidence type="ECO:0000256" key="9">
    <source>
        <dbReference type="SAM" id="SignalP"/>
    </source>
</evidence>
<evidence type="ECO:0000313" key="11">
    <source>
        <dbReference type="Proteomes" id="UP000199208"/>
    </source>
</evidence>
<dbReference type="CDD" id="cd06550">
    <property type="entry name" value="TM_ABC_iron-siderophores_like"/>
    <property type="match status" value="1"/>
</dbReference>
<keyword evidence="6 8" id="KW-1133">Transmembrane helix</keyword>
<evidence type="ECO:0000313" key="10">
    <source>
        <dbReference type="EMBL" id="SCZ79153.1"/>
    </source>
</evidence>
<proteinExistence type="inferred from homology"/>
<sequence length="350" mass="36619">MKKRNKKLIQGLVALAAGLVLAVVAASAIGSADISFGDSARILLSRIPLINGMIPMEGIKPTHEAILLKIRLPRIFLAALVGSALSVSGVAYQGIFKNPMADPFVLGISSGAALGATLIIVTGFNVGVAGLSSVSVGAFAGALLAAYVVYNVGRVGNRTPVVTLLLAGIAVNYLLSSMISLIMSLNRDEMEHIIFWTMGSFSTADWLQILVAFVPIAFGTGYLLTYARDLNALAIGEESAKGVGVDTEKVKKNILVVASVVTAAAVSVSGIIGFVGLVIPHVVRIISGPDHRTLLPFSILGGAVFLVISDTLARTVVMPGELPIGIITSVFGAPYFLYLLYRNKTRSSVR</sequence>
<dbReference type="AlphaFoldDB" id="A0A1G5RYM0"/>
<keyword evidence="3" id="KW-0813">Transport</keyword>
<feature type="signal peptide" evidence="9">
    <location>
        <begin position="1"/>
        <end position="22"/>
    </location>
</feature>
<dbReference type="RefSeq" id="WP_092590396.1">
    <property type="nucleotide sequence ID" value="NZ_FMWL01000006.1"/>
</dbReference>
<dbReference type="EMBL" id="FMWL01000006">
    <property type="protein sequence ID" value="SCZ79153.1"/>
    <property type="molecule type" value="Genomic_DNA"/>
</dbReference>
<keyword evidence="4" id="KW-1003">Cell membrane</keyword>
<feature type="transmembrane region" description="Helical" evidence="8">
    <location>
        <begin position="162"/>
        <end position="185"/>
    </location>
</feature>
<dbReference type="GO" id="GO:0022857">
    <property type="term" value="F:transmembrane transporter activity"/>
    <property type="evidence" value="ECO:0007669"/>
    <property type="project" value="InterPro"/>
</dbReference>
<dbReference type="SUPFAM" id="SSF81345">
    <property type="entry name" value="ABC transporter involved in vitamin B12 uptake, BtuC"/>
    <property type="match status" value="1"/>
</dbReference>
<gene>
    <name evidence="10" type="ORF">SAMN03080599_01619</name>
</gene>
<dbReference type="PANTHER" id="PTHR30472">
    <property type="entry name" value="FERRIC ENTEROBACTIN TRANSPORT SYSTEM PERMEASE PROTEIN"/>
    <property type="match status" value="1"/>
</dbReference>
<dbReference type="InterPro" id="IPR037294">
    <property type="entry name" value="ABC_BtuC-like"/>
</dbReference>
<keyword evidence="7 8" id="KW-0472">Membrane</keyword>
<name>A0A1G5RYM0_9FIRM</name>
<dbReference type="Pfam" id="PF01032">
    <property type="entry name" value="FecCD"/>
    <property type="match status" value="1"/>
</dbReference>
<dbReference type="OrthoDB" id="9792889at2"/>
<feature type="transmembrane region" description="Helical" evidence="8">
    <location>
        <begin position="322"/>
        <end position="341"/>
    </location>
</feature>
<evidence type="ECO:0000256" key="8">
    <source>
        <dbReference type="SAM" id="Phobius"/>
    </source>
</evidence>
<dbReference type="STRING" id="1120920.SAMN03080599_01619"/>
<feature type="transmembrane region" description="Helical" evidence="8">
    <location>
        <begin position="254"/>
        <end position="282"/>
    </location>
</feature>
<dbReference type="GO" id="GO:0033214">
    <property type="term" value="P:siderophore-iron import into cell"/>
    <property type="evidence" value="ECO:0007669"/>
    <property type="project" value="TreeGrafter"/>
</dbReference>
<feature type="transmembrane region" description="Helical" evidence="8">
    <location>
        <begin position="104"/>
        <end position="121"/>
    </location>
</feature>
<accession>A0A1G5RYM0</accession>
<evidence type="ECO:0000256" key="5">
    <source>
        <dbReference type="ARBA" id="ARBA00022692"/>
    </source>
</evidence>
<feature type="transmembrane region" description="Helical" evidence="8">
    <location>
        <begin position="75"/>
        <end position="92"/>
    </location>
</feature>
<feature type="chain" id="PRO_5038377472" evidence="9">
    <location>
        <begin position="23"/>
        <end position="350"/>
    </location>
</feature>
<dbReference type="Gene3D" id="1.10.3470.10">
    <property type="entry name" value="ABC transporter involved in vitamin B12 uptake, BtuC"/>
    <property type="match status" value="1"/>
</dbReference>
<dbReference type="InterPro" id="IPR000522">
    <property type="entry name" value="ABC_transptr_permease_BtuC"/>
</dbReference>
<evidence type="ECO:0000256" key="7">
    <source>
        <dbReference type="ARBA" id="ARBA00023136"/>
    </source>
</evidence>
<dbReference type="FunFam" id="1.10.3470.10:FF:000001">
    <property type="entry name" value="Vitamin B12 ABC transporter permease BtuC"/>
    <property type="match status" value="1"/>
</dbReference>